<dbReference type="SUPFAM" id="SSF117396">
    <property type="entry name" value="TM1631-like"/>
    <property type="match status" value="1"/>
</dbReference>
<protein>
    <recommendedName>
        <fullName evidence="3">DUF72 domain-containing protein</fullName>
    </recommendedName>
</protein>
<dbReference type="InterPro" id="IPR002763">
    <property type="entry name" value="DUF72"/>
</dbReference>
<sequence length="359" mass="38621">MQGNLFEEPLSLPTDPPAAVAVSRADAAPATRRGAARVRPAPAGEDWRVLAQRLPAPLRFGVSTWSYPGWDKLVWDGEYAPGVLSRHGLEAYHRHPLLRTVCVDRSFWRPLTAGQYAAHAAQVDDDFRFVVKCPASVTDAQVRGDEGKALRPNPDFLDPLLAVERFVQPALAGLGARLGVLVFQLSPLLLGWLGRPTALLDGLGRMLAAVRQALPAHAPVIVAVEVRDPECLGQALVDTLGAHGATFCLGLHGRMPPIEEQLPMLRALWPGPLVCRWTLNRIFGPHGYADAQKKHGPFDAIVSEDLHTRAVLARTIRGIAGAGQPAYVIVSNDAEGCAPLSIQKLALAVDAGPQDESRA</sequence>
<accession>A0ABP3CVX2</accession>
<dbReference type="Gene3D" id="3.20.20.410">
    <property type="entry name" value="Protein of unknown function UPF0759"/>
    <property type="match status" value="1"/>
</dbReference>
<evidence type="ECO:0000313" key="1">
    <source>
        <dbReference type="EMBL" id="GAA0216799.1"/>
    </source>
</evidence>
<dbReference type="PANTHER" id="PTHR30348:SF4">
    <property type="entry name" value="DUF72 DOMAIN-CONTAINING PROTEIN"/>
    <property type="match status" value="1"/>
</dbReference>
<evidence type="ECO:0008006" key="3">
    <source>
        <dbReference type="Google" id="ProtNLM"/>
    </source>
</evidence>
<dbReference type="PANTHER" id="PTHR30348">
    <property type="entry name" value="UNCHARACTERIZED PROTEIN YECE"/>
    <property type="match status" value="1"/>
</dbReference>
<dbReference type="Pfam" id="PF01904">
    <property type="entry name" value="DUF72"/>
    <property type="match status" value="1"/>
</dbReference>
<name>A0ABP3CVX2_9BURK</name>
<comment type="caution">
    <text evidence="1">The sequence shown here is derived from an EMBL/GenBank/DDBJ whole genome shotgun (WGS) entry which is preliminary data.</text>
</comment>
<proteinExistence type="predicted"/>
<dbReference type="RefSeq" id="WP_343819639.1">
    <property type="nucleotide sequence ID" value="NZ_BAAAFN010000004.1"/>
</dbReference>
<dbReference type="Proteomes" id="UP001501176">
    <property type="component" value="Unassembled WGS sequence"/>
</dbReference>
<dbReference type="InterPro" id="IPR036520">
    <property type="entry name" value="UPF0759_sf"/>
</dbReference>
<reference evidence="2" key="1">
    <citation type="journal article" date="2019" name="Int. J. Syst. Evol. Microbiol.">
        <title>The Global Catalogue of Microorganisms (GCM) 10K type strain sequencing project: providing services to taxonomists for standard genome sequencing and annotation.</title>
        <authorList>
            <consortium name="The Broad Institute Genomics Platform"/>
            <consortium name="The Broad Institute Genome Sequencing Center for Infectious Disease"/>
            <person name="Wu L."/>
            <person name="Ma J."/>
        </authorList>
    </citation>
    <scope>NUCLEOTIDE SEQUENCE [LARGE SCALE GENOMIC DNA]</scope>
    <source>
        <strain evidence="2">JCM 16240</strain>
    </source>
</reference>
<evidence type="ECO:0000313" key="2">
    <source>
        <dbReference type="Proteomes" id="UP001501176"/>
    </source>
</evidence>
<organism evidence="1 2">
    <name type="scientific">Castellaniella daejeonensis</name>
    <dbReference type="NCBI Taxonomy" id="659013"/>
    <lineage>
        <taxon>Bacteria</taxon>
        <taxon>Pseudomonadati</taxon>
        <taxon>Pseudomonadota</taxon>
        <taxon>Betaproteobacteria</taxon>
        <taxon>Burkholderiales</taxon>
        <taxon>Alcaligenaceae</taxon>
        <taxon>Castellaniella</taxon>
    </lineage>
</organism>
<dbReference type="EMBL" id="BAAAFN010000004">
    <property type="protein sequence ID" value="GAA0216799.1"/>
    <property type="molecule type" value="Genomic_DNA"/>
</dbReference>
<gene>
    <name evidence="1" type="ORF">GCM10009125_02200</name>
</gene>
<keyword evidence="2" id="KW-1185">Reference proteome</keyword>